<keyword evidence="4" id="KW-0862">Zinc</keyword>
<sequence>MANRLFAKSALLADGWAENILLEWDCDGDLTVVQSALAPDEIPDAEIADGPVLPGMTNLHSHAFQRAMAGLAERQGDPQDSFWTWREVMYGFLARITPEDAQAIAAQLYLECLKRGYTAIGEFHYLHHGPGGAHYDNIAEMSCRVMQAAQATGIAATHLPVLYAYGGFGATPLGTAQQRFKNDPDGIIEIISATRQAFADNPNIRVGLAPHSLRAVDEAYLTQAVTSLHEEDHTAPVHIHIAEQVREVEDCLAWSGQRPVEWLYDKIEVDGRWCLVHATHLTDGECDRIAASKAVAGICPTTEANLGDGLFPFLRFREQKGIWGIGSDSHVSQCPVEELRLLEYGQRLTHRRRNLAASETQPSVGATLWTEAAHGGAQALARNAGTIAVGKRADLIVLDADHVNLHGKNGDQILDALVFSGNDNLIRDVMVGGHWRIRERTHPLESEIRTRFKAVLERLTA</sequence>
<accession>A0A3D9HX43</accession>
<evidence type="ECO:0000256" key="1">
    <source>
        <dbReference type="ARBA" id="ARBA00001947"/>
    </source>
</evidence>
<evidence type="ECO:0000256" key="3">
    <source>
        <dbReference type="ARBA" id="ARBA00022801"/>
    </source>
</evidence>
<dbReference type="PANTHER" id="PTHR11271:SF48">
    <property type="entry name" value="AMIDOHYDROLASE-RELATED DOMAIN-CONTAINING PROTEIN"/>
    <property type="match status" value="1"/>
</dbReference>
<dbReference type="OrthoDB" id="9796020at2"/>
<gene>
    <name evidence="6" type="ORF">DFP90_101779</name>
</gene>
<dbReference type="Gene3D" id="3.20.20.140">
    <property type="entry name" value="Metal-dependent hydrolases"/>
    <property type="match status" value="1"/>
</dbReference>
<dbReference type="InterPro" id="IPR011059">
    <property type="entry name" value="Metal-dep_hydrolase_composite"/>
</dbReference>
<keyword evidence="2" id="KW-0479">Metal-binding</keyword>
<evidence type="ECO:0000313" key="7">
    <source>
        <dbReference type="Proteomes" id="UP000256845"/>
    </source>
</evidence>
<dbReference type="SUPFAM" id="SSF51338">
    <property type="entry name" value="Composite domain of metallo-dependent hydrolases"/>
    <property type="match status" value="1"/>
</dbReference>
<name>A0A3D9HX43_9PROT</name>
<protein>
    <submittedName>
        <fullName evidence="6">Formimidoylglutamate deiminase</fullName>
    </submittedName>
</protein>
<dbReference type="PANTHER" id="PTHR11271">
    <property type="entry name" value="GUANINE DEAMINASE"/>
    <property type="match status" value="1"/>
</dbReference>
<dbReference type="NCBIfam" id="NF006684">
    <property type="entry name" value="PRK09229.1-5"/>
    <property type="match status" value="1"/>
</dbReference>
<evidence type="ECO:0000256" key="4">
    <source>
        <dbReference type="ARBA" id="ARBA00022833"/>
    </source>
</evidence>
<dbReference type="NCBIfam" id="NF006681">
    <property type="entry name" value="PRK09229.1-2"/>
    <property type="match status" value="1"/>
</dbReference>
<evidence type="ECO:0000259" key="5">
    <source>
        <dbReference type="Pfam" id="PF01979"/>
    </source>
</evidence>
<dbReference type="SUPFAM" id="SSF51556">
    <property type="entry name" value="Metallo-dependent hydrolases"/>
    <property type="match status" value="1"/>
</dbReference>
<reference evidence="6 7" key="1">
    <citation type="submission" date="2018-07" db="EMBL/GenBank/DDBJ databases">
        <title>Genomic Encyclopedia of Type Strains, Phase III (KMG-III): the genomes of soil and plant-associated and newly described type strains.</title>
        <authorList>
            <person name="Whitman W."/>
        </authorList>
    </citation>
    <scope>NUCLEOTIDE SEQUENCE [LARGE SCALE GENOMIC DNA]</scope>
    <source>
        <strain evidence="6 7">CECT 8488</strain>
    </source>
</reference>
<dbReference type="Gene3D" id="2.30.40.10">
    <property type="entry name" value="Urease, subunit C, domain 1"/>
    <property type="match status" value="1"/>
</dbReference>
<dbReference type="AlphaFoldDB" id="A0A3D9HX43"/>
<dbReference type="GO" id="GO:0046872">
    <property type="term" value="F:metal ion binding"/>
    <property type="evidence" value="ECO:0007669"/>
    <property type="project" value="UniProtKB-KW"/>
</dbReference>
<keyword evidence="7" id="KW-1185">Reference proteome</keyword>
<organism evidence="6 7">
    <name type="scientific">Aestuariispira insulae</name>
    <dbReference type="NCBI Taxonomy" id="1461337"/>
    <lineage>
        <taxon>Bacteria</taxon>
        <taxon>Pseudomonadati</taxon>
        <taxon>Pseudomonadota</taxon>
        <taxon>Alphaproteobacteria</taxon>
        <taxon>Rhodospirillales</taxon>
        <taxon>Kiloniellaceae</taxon>
        <taxon>Aestuariispira</taxon>
    </lineage>
</organism>
<keyword evidence="3" id="KW-0378">Hydrolase</keyword>
<proteinExistence type="predicted"/>
<dbReference type="EMBL" id="QRDW01000001">
    <property type="protein sequence ID" value="RED53980.1"/>
    <property type="molecule type" value="Genomic_DNA"/>
</dbReference>
<dbReference type="InterPro" id="IPR032466">
    <property type="entry name" value="Metal_Hydrolase"/>
</dbReference>
<dbReference type="RefSeq" id="WP_115935076.1">
    <property type="nucleotide sequence ID" value="NZ_QRDW01000001.1"/>
</dbReference>
<dbReference type="GO" id="GO:0005829">
    <property type="term" value="C:cytosol"/>
    <property type="evidence" value="ECO:0007669"/>
    <property type="project" value="TreeGrafter"/>
</dbReference>
<dbReference type="NCBIfam" id="TIGR02022">
    <property type="entry name" value="hutF"/>
    <property type="match status" value="1"/>
</dbReference>
<evidence type="ECO:0000313" key="6">
    <source>
        <dbReference type="EMBL" id="RED53980.1"/>
    </source>
</evidence>
<dbReference type="InterPro" id="IPR006680">
    <property type="entry name" value="Amidohydro-rel"/>
</dbReference>
<dbReference type="Pfam" id="PF01979">
    <property type="entry name" value="Amidohydro_1"/>
    <property type="match status" value="1"/>
</dbReference>
<comment type="caution">
    <text evidence="6">The sequence shown here is derived from an EMBL/GenBank/DDBJ whole genome shotgun (WGS) entry which is preliminary data.</text>
</comment>
<comment type="cofactor">
    <cofactor evidence="1">
        <name>Zn(2+)</name>
        <dbReference type="ChEBI" id="CHEBI:29105"/>
    </cofactor>
</comment>
<dbReference type="InterPro" id="IPR010252">
    <property type="entry name" value="HutF"/>
</dbReference>
<feature type="domain" description="Amidohydrolase-related" evidence="5">
    <location>
        <begin position="52"/>
        <end position="435"/>
    </location>
</feature>
<evidence type="ECO:0000256" key="2">
    <source>
        <dbReference type="ARBA" id="ARBA00022723"/>
    </source>
</evidence>
<dbReference type="InterPro" id="IPR051607">
    <property type="entry name" value="Metallo-dep_hydrolases"/>
</dbReference>
<dbReference type="Proteomes" id="UP000256845">
    <property type="component" value="Unassembled WGS sequence"/>
</dbReference>
<dbReference type="GO" id="GO:0019239">
    <property type="term" value="F:deaminase activity"/>
    <property type="evidence" value="ECO:0007669"/>
    <property type="project" value="TreeGrafter"/>
</dbReference>